<dbReference type="Proteomes" id="UP001222087">
    <property type="component" value="Chromosome"/>
</dbReference>
<accession>A0ABY8AT07</accession>
<evidence type="ECO:0000313" key="1">
    <source>
        <dbReference type="EMBL" id="WED43802.1"/>
    </source>
</evidence>
<sequence>MPMFEDLLRDAKNFSESLTRALATKYSCGSLFCLPTLPSTELLNDAFLIQKTAECLCFYKGETHTGVTINQETKRLVLIGIYAYIWYQYDSALQWFLNKPLLELLQEHLGIESLSQLDIEIYKKSLLELENFCYWVYAKSNHYQQINSLFELFPTNMQGNLYSQKRRLNSTSSWGTSFSGLMTKIGISSLF</sequence>
<name>A0ABY8AT07_9GAMM</name>
<dbReference type="RefSeq" id="WP_275089616.1">
    <property type="nucleotide sequence ID" value="NZ_CP119078.1"/>
</dbReference>
<protein>
    <submittedName>
        <fullName evidence="1">Uncharacterized protein</fullName>
    </submittedName>
</protein>
<evidence type="ECO:0000313" key="2">
    <source>
        <dbReference type="Proteomes" id="UP001222087"/>
    </source>
</evidence>
<organism evidence="1 2">
    <name type="scientific">Legionella cardiaca</name>
    <dbReference type="NCBI Taxonomy" id="1071983"/>
    <lineage>
        <taxon>Bacteria</taxon>
        <taxon>Pseudomonadati</taxon>
        <taxon>Pseudomonadota</taxon>
        <taxon>Gammaproteobacteria</taxon>
        <taxon>Legionellales</taxon>
        <taxon>Legionellaceae</taxon>
        <taxon>Legionella</taxon>
    </lineage>
</organism>
<gene>
    <name evidence="1" type="ORF">PXX05_03205</name>
</gene>
<keyword evidence="2" id="KW-1185">Reference proteome</keyword>
<reference evidence="1 2" key="1">
    <citation type="submission" date="2023-02" db="EMBL/GenBank/DDBJ databases">
        <title>Genome Sequence of L. cardiaca H63T.</title>
        <authorList>
            <person name="Lopez A.E."/>
            <person name="Cianciotto N.P."/>
        </authorList>
    </citation>
    <scope>NUCLEOTIDE SEQUENCE [LARGE SCALE GENOMIC DNA]</scope>
    <source>
        <strain evidence="1 2">H63</strain>
    </source>
</reference>
<dbReference type="EMBL" id="CP119078">
    <property type="protein sequence ID" value="WED43802.1"/>
    <property type="molecule type" value="Genomic_DNA"/>
</dbReference>
<proteinExistence type="predicted"/>